<evidence type="ECO:0000256" key="5">
    <source>
        <dbReference type="SAM" id="Phobius"/>
    </source>
</evidence>
<comment type="subcellular location">
    <subcellularLocation>
        <location evidence="1">Membrane</location>
        <topology evidence="1">Multi-pass membrane protein</topology>
    </subcellularLocation>
</comment>
<evidence type="ECO:0000313" key="7">
    <source>
        <dbReference type="EMBL" id="JAD63923.1"/>
    </source>
</evidence>
<evidence type="ECO:0000256" key="2">
    <source>
        <dbReference type="ARBA" id="ARBA00022692"/>
    </source>
</evidence>
<accession>A0A0A9BP17</accession>
<dbReference type="InterPro" id="IPR011527">
    <property type="entry name" value="ABC1_TM_dom"/>
</dbReference>
<sequence>MYEEATQVAHDAVGSIRTVASFCAEHKVMKTYNRKCKAPVRQGIRQGIVSGLGFGVSFFMLYSTYALCFYVRAKFMLDGKATFTEVFRVFFALLMATIGVSQTSALGSDSAKGKESASSIFALIDRNSKIDPISGDGMVLVDIAGELKLHHVCFSYPSRPDMNIFRDLNLRIPPGKLYNTH</sequence>
<dbReference type="GO" id="GO:0005743">
    <property type="term" value="C:mitochondrial inner membrane"/>
    <property type="evidence" value="ECO:0007669"/>
    <property type="project" value="TreeGrafter"/>
</dbReference>
<feature type="domain" description="ABC transmembrane type-1" evidence="6">
    <location>
        <begin position="1"/>
        <end position="112"/>
    </location>
</feature>
<dbReference type="Pfam" id="PF00664">
    <property type="entry name" value="ABC_membrane"/>
    <property type="match status" value="1"/>
</dbReference>
<dbReference type="GO" id="GO:0015421">
    <property type="term" value="F:ABC-type oligopeptide transporter activity"/>
    <property type="evidence" value="ECO:0007669"/>
    <property type="project" value="TreeGrafter"/>
</dbReference>
<dbReference type="PROSITE" id="PS50929">
    <property type="entry name" value="ABC_TM1F"/>
    <property type="match status" value="1"/>
</dbReference>
<dbReference type="Gene3D" id="1.20.1560.10">
    <property type="entry name" value="ABC transporter type 1, transmembrane domain"/>
    <property type="match status" value="1"/>
</dbReference>
<dbReference type="InterPro" id="IPR027417">
    <property type="entry name" value="P-loop_NTPase"/>
</dbReference>
<dbReference type="InterPro" id="IPR039421">
    <property type="entry name" value="Type_1_exporter"/>
</dbReference>
<organism evidence="7">
    <name type="scientific">Arundo donax</name>
    <name type="common">Giant reed</name>
    <name type="synonym">Donax arundinaceus</name>
    <dbReference type="NCBI Taxonomy" id="35708"/>
    <lineage>
        <taxon>Eukaryota</taxon>
        <taxon>Viridiplantae</taxon>
        <taxon>Streptophyta</taxon>
        <taxon>Embryophyta</taxon>
        <taxon>Tracheophyta</taxon>
        <taxon>Spermatophyta</taxon>
        <taxon>Magnoliopsida</taxon>
        <taxon>Liliopsida</taxon>
        <taxon>Poales</taxon>
        <taxon>Poaceae</taxon>
        <taxon>PACMAD clade</taxon>
        <taxon>Arundinoideae</taxon>
        <taxon>Arundineae</taxon>
        <taxon>Arundo</taxon>
    </lineage>
</organism>
<dbReference type="EMBL" id="GBRH01233972">
    <property type="protein sequence ID" value="JAD63923.1"/>
    <property type="molecule type" value="Transcribed_RNA"/>
</dbReference>
<reference evidence="7" key="2">
    <citation type="journal article" date="2015" name="Data Brief">
        <title>Shoot transcriptome of the giant reed, Arundo donax.</title>
        <authorList>
            <person name="Barrero R.A."/>
            <person name="Guerrero F.D."/>
            <person name="Moolhuijzen P."/>
            <person name="Goolsby J.A."/>
            <person name="Tidwell J."/>
            <person name="Bellgard S.E."/>
            <person name="Bellgard M.I."/>
        </authorList>
    </citation>
    <scope>NUCLEOTIDE SEQUENCE</scope>
    <source>
        <tissue evidence="7">Shoot tissue taken approximately 20 cm above the soil surface</tissue>
    </source>
</reference>
<dbReference type="PANTHER" id="PTHR43394">
    <property type="entry name" value="ATP-DEPENDENT PERMEASE MDL1, MITOCHONDRIAL"/>
    <property type="match status" value="1"/>
</dbReference>
<evidence type="ECO:0000256" key="3">
    <source>
        <dbReference type="ARBA" id="ARBA00022989"/>
    </source>
</evidence>
<dbReference type="InterPro" id="IPR036640">
    <property type="entry name" value="ABC1_TM_sf"/>
</dbReference>
<evidence type="ECO:0000259" key="6">
    <source>
        <dbReference type="PROSITE" id="PS50929"/>
    </source>
</evidence>
<feature type="transmembrane region" description="Helical" evidence="5">
    <location>
        <begin position="47"/>
        <end position="67"/>
    </location>
</feature>
<dbReference type="Gene3D" id="3.40.50.300">
    <property type="entry name" value="P-loop containing nucleotide triphosphate hydrolases"/>
    <property type="match status" value="1"/>
</dbReference>
<keyword evidence="2 5" id="KW-0812">Transmembrane</keyword>
<dbReference type="GO" id="GO:0090374">
    <property type="term" value="P:oligopeptide export from mitochondrion"/>
    <property type="evidence" value="ECO:0007669"/>
    <property type="project" value="TreeGrafter"/>
</dbReference>
<dbReference type="AlphaFoldDB" id="A0A0A9BP17"/>
<name>A0A0A9BP17_ARUDO</name>
<dbReference type="SUPFAM" id="SSF90123">
    <property type="entry name" value="ABC transporter transmembrane region"/>
    <property type="match status" value="1"/>
</dbReference>
<proteinExistence type="predicted"/>
<protein>
    <submittedName>
        <fullName evidence="7">Multidrug/pheromone exporter, MDR family, ABC transporter family</fullName>
    </submittedName>
</protein>
<evidence type="ECO:0000256" key="1">
    <source>
        <dbReference type="ARBA" id="ARBA00004141"/>
    </source>
</evidence>
<keyword evidence="3 5" id="KW-1133">Transmembrane helix</keyword>
<reference evidence="7" key="1">
    <citation type="submission" date="2014-09" db="EMBL/GenBank/DDBJ databases">
        <authorList>
            <person name="Magalhaes I.L.F."/>
            <person name="Oliveira U."/>
            <person name="Santos F.R."/>
            <person name="Vidigal T.H.D.A."/>
            <person name="Brescovit A.D."/>
            <person name="Santos A.J."/>
        </authorList>
    </citation>
    <scope>NUCLEOTIDE SEQUENCE</scope>
    <source>
        <tissue evidence="7">Shoot tissue taken approximately 20 cm above the soil surface</tissue>
    </source>
</reference>
<feature type="transmembrane region" description="Helical" evidence="5">
    <location>
        <begin position="87"/>
        <end position="106"/>
    </location>
</feature>
<dbReference type="PANTHER" id="PTHR43394:SF18">
    <property type="entry name" value="ABC TRANSPORTER B FAMILY MEMBER 11-LIKE"/>
    <property type="match status" value="1"/>
</dbReference>
<keyword evidence="4 5" id="KW-0472">Membrane</keyword>
<dbReference type="GO" id="GO:0005524">
    <property type="term" value="F:ATP binding"/>
    <property type="evidence" value="ECO:0007669"/>
    <property type="project" value="InterPro"/>
</dbReference>
<evidence type="ECO:0000256" key="4">
    <source>
        <dbReference type="ARBA" id="ARBA00023136"/>
    </source>
</evidence>